<reference evidence="2" key="2">
    <citation type="submission" date="2023-04" db="EMBL/GenBank/DDBJ databases">
        <title>Molecular characterization of the Integrative and Conjugative elements harboring multidrug-resistance gene from Glaesserella (Haemophilus) parasuis.</title>
        <authorList>
            <person name="Che Y."/>
            <person name="Zhou L."/>
        </authorList>
    </citation>
    <scope>NUCLEOTIDE SEQUENCE</scope>
    <source>
        <strain evidence="2">Z44</strain>
    </source>
</reference>
<dbReference type="Pfam" id="PF19807">
    <property type="entry name" value="DUF6290"/>
    <property type="match status" value="1"/>
</dbReference>
<dbReference type="InterPro" id="IPR010985">
    <property type="entry name" value="Ribbon_hlx_hlx"/>
</dbReference>
<dbReference type="GO" id="GO:0006355">
    <property type="term" value="P:regulation of DNA-templated transcription"/>
    <property type="evidence" value="ECO:0007669"/>
    <property type="project" value="InterPro"/>
</dbReference>
<dbReference type="EMBL" id="CP121769">
    <property type="protein sequence ID" value="WGE09029.1"/>
    <property type="molecule type" value="Genomic_DNA"/>
</dbReference>
<evidence type="ECO:0000313" key="2">
    <source>
        <dbReference type="EMBL" id="WGE09029.1"/>
    </source>
</evidence>
<dbReference type="RefSeq" id="WP_021113536.1">
    <property type="nucleotide sequence ID" value="NZ_CBCRUP010000033.1"/>
</dbReference>
<dbReference type="InterPro" id="IPR046257">
    <property type="entry name" value="DUF6290"/>
</dbReference>
<reference evidence="1" key="1">
    <citation type="submission" date="2021-03" db="EMBL/GenBank/DDBJ databases">
        <title>Characterization of a novel Integrative Conjugative Element in Glaesserella parasuis.</title>
        <authorList>
            <person name="Hu G."/>
            <person name="Sun H."/>
        </authorList>
    </citation>
    <scope>NUCLEOTIDE SEQUENCE</scope>
    <source>
        <strain evidence="1">GHP1807</strain>
    </source>
</reference>
<protein>
    <submittedName>
        <fullName evidence="2">DUF6290 family protein</fullName>
    </submittedName>
    <submittedName>
        <fullName evidence="1">Ribbon-helix-helix domain-containing protein</fullName>
    </submittedName>
</protein>
<dbReference type="CDD" id="cd22233">
    <property type="entry name" value="RHH_CopAso-like"/>
    <property type="match status" value="1"/>
</dbReference>
<organism evidence="1 3">
    <name type="scientific">Glaesserella parasuis</name>
    <name type="common">Haemophilus parasuis</name>
    <dbReference type="NCBI Taxonomy" id="738"/>
    <lineage>
        <taxon>Bacteria</taxon>
        <taxon>Pseudomonadati</taxon>
        <taxon>Pseudomonadota</taxon>
        <taxon>Gammaproteobacteria</taxon>
        <taxon>Pasteurellales</taxon>
        <taxon>Pasteurellaceae</taxon>
        <taxon>Glaesserella</taxon>
    </lineage>
</organism>
<dbReference type="AlphaFoldDB" id="A0A084EWE2"/>
<dbReference type="Proteomes" id="UP001222296">
    <property type="component" value="Chromosome"/>
</dbReference>
<sequence>MALTVRLPDELQQRLDHLSVQTGRAKSFYVKEALEAYLEDLEDLLLANAVLERVRSGKEKTYSLEEVENELNLERHLSGNR</sequence>
<evidence type="ECO:0000313" key="1">
    <source>
        <dbReference type="EMBL" id="QSX18053.1"/>
    </source>
</evidence>
<accession>A0A084EWE2</accession>
<dbReference type="EMBL" id="CP071491">
    <property type="protein sequence ID" value="QSX18053.1"/>
    <property type="molecule type" value="Genomic_DNA"/>
</dbReference>
<dbReference type="Proteomes" id="UP000662736">
    <property type="component" value="Chromosome"/>
</dbReference>
<dbReference type="SUPFAM" id="SSF47598">
    <property type="entry name" value="Ribbon-helix-helix"/>
    <property type="match status" value="1"/>
</dbReference>
<proteinExistence type="predicted"/>
<evidence type="ECO:0000313" key="3">
    <source>
        <dbReference type="Proteomes" id="UP000662736"/>
    </source>
</evidence>
<dbReference type="OrthoDB" id="9812023at2"/>
<name>A0A084EWE2_GLAPU</name>
<gene>
    <name evidence="1" type="ORF">J1G54_05995</name>
    <name evidence="2" type="ORF">QBL01_07110</name>
</gene>